<keyword evidence="1" id="KW-0813">Transport</keyword>
<evidence type="ECO:0000256" key="1">
    <source>
        <dbReference type="ARBA" id="ARBA00022448"/>
    </source>
</evidence>
<evidence type="ECO:0000313" key="9">
    <source>
        <dbReference type="Proteomes" id="UP000216207"/>
    </source>
</evidence>
<dbReference type="Gene3D" id="3.40.50.300">
    <property type="entry name" value="P-loop containing nucleotide triphosphate hydrolases"/>
    <property type="match status" value="1"/>
</dbReference>
<gene>
    <name evidence="8" type="primary">ssuB</name>
    <name evidence="8" type="ORF">CHH72_08805</name>
</gene>
<dbReference type="Proteomes" id="UP000216207">
    <property type="component" value="Unassembled WGS sequence"/>
</dbReference>
<protein>
    <submittedName>
        <fullName evidence="8">Aliphatic sulfonate ABC transporter ATP-binding protein</fullName>
    </submittedName>
</protein>
<dbReference type="PANTHER" id="PTHR42788">
    <property type="entry name" value="TAURINE IMPORT ATP-BINDING PROTEIN-RELATED"/>
    <property type="match status" value="1"/>
</dbReference>
<dbReference type="SMART" id="SM00382">
    <property type="entry name" value="AAA"/>
    <property type="match status" value="1"/>
</dbReference>
<proteinExistence type="predicted"/>
<evidence type="ECO:0000256" key="3">
    <source>
        <dbReference type="ARBA" id="ARBA00022741"/>
    </source>
</evidence>
<evidence type="ECO:0000259" key="7">
    <source>
        <dbReference type="PROSITE" id="PS50893"/>
    </source>
</evidence>
<dbReference type="GO" id="GO:0016887">
    <property type="term" value="F:ATP hydrolysis activity"/>
    <property type="evidence" value="ECO:0007669"/>
    <property type="project" value="InterPro"/>
</dbReference>
<dbReference type="InterPro" id="IPR017871">
    <property type="entry name" value="ABC_transporter-like_CS"/>
</dbReference>
<dbReference type="RefSeq" id="WP_035203143.1">
    <property type="nucleotide sequence ID" value="NZ_BOQQ01000001.1"/>
</dbReference>
<comment type="caution">
    <text evidence="8">The sequence shown here is derived from an EMBL/GenBank/DDBJ whole genome shotgun (WGS) entry which is preliminary data.</text>
</comment>
<accession>A0A268P1K4</accession>
<dbReference type="PROSITE" id="PS50893">
    <property type="entry name" value="ABC_TRANSPORTER_2"/>
    <property type="match status" value="1"/>
</dbReference>
<evidence type="ECO:0000256" key="6">
    <source>
        <dbReference type="ARBA" id="ARBA00023136"/>
    </source>
</evidence>
<evidence type="ECO:0000256" key="5">
    <source>
        <dbReference type="ARBA" id="ARBA00022967"/>
    </source>
</evidence>
<dbReference type="GO" id="GO:0005524">
    <property type="term" value="F:ATP binding"/>
    <property type="evidence" value="ECO:0007669"/>
    <property type="project" value="UniProtKB-KW"/>
</dbReference>
<dbReference type="InterPro" id="IPR050166">
    <property type="entry name" value="ABC_transporter_ATP-bind"/>
</dbReference>
<evidence type="ECO:0000313" key="8">
    <source>
        <dbReference type="EMBL" id="PAE89379.1"/>
    </source>
</evidence>
<dbReference type="AlphaFoldDB" id="A0A268P1K4"/>
<evidence type="ECO:0000256" key="2">
    <source>
        <dbReference type="ARBA" id="ARBA00022475"/>
    </source>
</evidence>
<dbReference type="PANTHER" id="PTHR42788:SF17">
    <property type="entry name" value="ALIPHATIC SULFONATES IMPORT ATP-BINDING PROTEIN SSUB"/>
    <property type="match status" value="1"/>
</dbReference>
<keyword evidence="2" id="KW-1003">Cell membrane</keyword>
<feature type="domain" description="ABC transporter" evidence="7">
    <location>
        <begin position="11"/>
        <end position="234"/>
    </location>
</feature>
<reference evidence="8 9" key="1">
    <citation type="submission" date="2017-07" db="EMBL/GenBank/DDBJ databases">
        <title>Isolation and whole genome analysis of endospore-forming bacteria from heroin.</title>
        <authorList>
            <person name="Kalinowski J."/>
            <person name="Ahrens B."/>
            <person name="Al-Dilaimi A."/>
            <person name="Winkler A."/>
            <person name="Wibberg D."/>
            <person name="Schleenbecker U."/>
            <person name="Ruckert C."/>
            <person name="Wolfel R."/>
            <person name="Grass G."/>
        </authorList>
    </citation>
    <scope>NUCLEOTIDE SEQUENCE [LARGE SCALE GENOMIC DNA]</scope>
    <source>
        <strain evidence="8 9">7539</strain>
    </source>
</reference>
<keyword evidence="6" id="KW-0472">Membrane</keyword>
<dbReference type="Pfam" id="PF00005">
    <property type="entry name" value="ABC_tran"/>
    <property type="match status" value="1"/>
</dbReference>
<organism evidence="8 9">
    <name type="scientific">Shouchella clausii</name>
    <name type="common">Alkalihalobacillus clausii</name>
    <dbReference type="NCBI Taxonomy" id="79880"/>
    <lineage>
        <taxon>Bacteria</taxon>
        <taxon>Bacillati</taxon>
        <taxon>Bacillota</taxon>
        <taxon>Bacilli</taxon>
        <taxon>Bacillales</taxon>
        <taxon>Bacillaceae</taxon>
        <taxon>Shouchella</taxon>
    </lineage>
</organism>
<dbReference type="InterPro" id="IPR027417">
    <property type="entry name" value="P-loop_NTPase"/>
</dbReference>
<dbReference type="InterPro" id="IPR003593">
    <property type="entry name" value="AAA+_ATPase"/>
</dbReference>
<keyword evidence="3" id="KW-0547">Nucleotide-binding</keyword>
<dbReference type="InterPro" id="IPR003439">
    <property type="entry name" value="ABC_transporter-like_ATP-bd"/>
</dbReference>
<dbReference type="PROSITE" id="PS00211">
    <property type="entry name" value="ABC_TRANSPORTER_1"/>
    <property type="match status" value="1"/>
</dbReference>
<keyword evidence="5" id="KW-1278">Translocase</keyword>
<evidence type="ECO:0000256" key="4">
    <source>
        <dbReference type="ARBA" id="ARBA00022840"/>
    </source>
</evidence>
<dbReference type="CDD" id="cd03293">
    <property type="entry name" value="ABC_NrtD_SsuB_transporters"/>
    <property type="match status" value="1"/>
</dbReference>
<keyword evidence="4 8" id="KW-0067">ATP-binding</keyword>
<dbReference type="EMBL" id="NPCC01000009">
    <property type="protein sequence ID" value="PAE89379.1"/>
    <property type="molecule type" value="Genomic_DNA"/>
</dbReference>
<name>A0A268P1K4_SHOCL</name>
<dbReference type="SUPFAM" id="SSF52540">
    <property type="entry name" value="P-loop containing nucleoside triphosphate hydrolases"/>
    <property type="match status" value="1"/>
</dbReference>
<sequence>MATELQHGAAIEIDQLYKQFGKKNVLQGIDATIHGGEFVAVVGKSGCGKSTLLRHVAGLETATSGEVRQNGERIDGINQQACLMFQDSRLLPWQNVLTNVGVGLRLEGEWQRQAAALLKDVGLDGRGNDWPAVLSGGQKQRVALARALAGGPKLLLLDEPLGALDALTRMEMQQLVERLWLIHRFTALLVTHDVSEAVMLADRIIVIEEGRIVMTKDVSLPRPRVPTAPGFADIQETILNELLGIQAEKPLLQQTN</sequence>